<dbReference type="SUPFAM" id="SSF52025">
    <property type="entry name" value="PA domain"/>
    <property type="match status" value="1"/>
</dbReference>
<dbReference type="Pfam" id="PF02225">
    <property type="entry name" value="PA"/>
    <property type="match status" value="1"/>
</dbReference>
<organism evidence="2 3">
    <name type="scientific">Adineta steineri</name>
    <dbReference type="NCBI Taxonomy" id="433720"/>
    <lineage>
        <taxon>Eukaryota</taxon>
        <taxon>Metazoa</taxon>
        <taxon>Spiralia</taxon>
        <taxon>Gnathifera</taxon>
        <taxon>Rotifera</taxon>
        <taxon>Eurotatoria</taxon>
        <taxon>Bdelloidea</taxon>
        <taxon>Adinetida</taxon>
        <taxon>Adinetidae</taxon>
        <taxon>Adineta</taxon>
    </lineage>
</organism>
<feature type="domain" description="PA" evidence="1">
    <location>
        <begin position="20"/>
        <end position="102"/>
    </location>
</feature>
<evidence type="ECO:0000259" key="1">
    <source>
        <dbReference type="Pfam" id="PF02225"/>
    </source>
</evidence>
<dbReference type="InterPro" id="IPR046450">
    <property type="entry name" value="PA_dom_sf"/>
</dbReference>
<protein>
    <recommendedName>
        <fullName evidence="1">PA domain-containing protein</fullName>
    </recommendedName>
</protein>
<dbReference type="AlphaFoldDB" id="A0A820P0W5"/>
<reference evidence="2" key="1">
    <citation type="submission" date="2021-02" db="EMBL/GenBank/DDBJ databases">
        <authorList>
            <person name="Nowell W R."/>
        </authorList>
    </citation>
    <scope>NUCLEOTIDE SEQUENCE</scope>
</reference>
<comment type="caution">
    <text evidence="2">The sequence shown here is derived from an EMBL/GenBank/DDBJ whole genome shotgun (WGS) entry which is preliminary data.</text>
</comment>
<dbReference type="Gene3D" id="3.50.30.30">
    <property type="match status" value="1"/>
</dbReference>
<name>A0A820P0W5_9BILA</name>
<evidence type="ECO:0000313" key="3">
    <source>
        <dbReference type="Proteomes" id="UP000663844"/>
    </source>
</evidence>
<accession>A0A820P0W5</accession>
<evidence type="ECO:0000313" key="2">
    <source>
        <dbReference type="EMBL" id="CAF4394496.1"/>
    </source>
</evidence>
<proteinExistence type="predicted"/>
<sequence length="131" mass="14548">MIFSSAPADFLTPIRLTIIPNSGCQDEDWQRATPYSANGSIAIVMHDQNCSVEQKSIVAQKYNINGLLLYNNTNTTRLPIVFAAENITYIAMVVSYEVGSQLSQAVQNHVSTNPHVRMFMIPGNMQRVNIS</sequence>
<dbReference type="InterPro" id="IPR003137">
    <property type="entry name" value="PA_domain"/>
</dbReference>
<dbReference type="Proteomes" id="UP000663844">
    <property type="component" value="Unassembled WGS sequence"/>
</dbReference>
<gene>
    <name evidence="2" type="ORF">OXD698_LOCUS51099</name>
</gene>
<dbReference type="EMBL" id="CAJOAZ010025622">
    <property type="protein sequence ID" value="CAF4394496.1"/>
    <property type="molecule type" value="Genomic_DNA"/>
</dbReference>
<feature type="non-terminal residue" evidence="2">
    <location>
        <position position="131"/>
    </location>
</feature>